<proteinExistence type="inferred from homology"/>
<protein>
    <recommendedName>
        <fullName evidence="6 10">UDP-glucose 4-epimerase</fullName>
        <ecNumber evidence="5 10">5.1.3.2</ecNumber>
    </recommendedName>
</protein>
<keyword evidence="8 10" id="KW-0413">Isomerase</keyword>
<evidence type="ECO:0000256" key="4">
    <source>
        <dbReference type="ARBA" id="ARBA00007637"/>
    </source>
</evidence>
<keyword evidence="13" id="KW-1185">Reference proteome</keyword>
<dbReference type="InterPro" id="IPR036291">
    <property type="entry name" value="NAD(P)-bd_dom_sf"/>
</dbReference>
<name>A0ABY5RNS5_9HYPH</name>
<evidence type="ECO:0000256" key="3">
    <source>
        <dbReference type="ARBA" id="ARBA00004947"/>
    </source>
</evidence>
<dbReference type="EC" id="5.1.3.2" evidence="5 10"/>
<dbReference type="InterPro" id="IPR001509">
    <property type="entry name" value="Epimerase_deHydtase"/>
</dbReference>
<dbReference type="Gene3D" id="3.40.50.720">
    <property type="entry name" value="NAD(P)-binding Rossmann-like Domain"/>
    <property type="match status" value="1"/>
</dbReference>
<comment type="cofactor">
    <cofactor evidence="2 10">
        <name>NAD(+)</name>
        <dbReference type="ChEBI" id="CHEBI:57540"/>
    </cofactor>
</comment>
<dbReference type="PANTHER" id="PTHR43725:SF53">
    <property type="entry name" value="UDP-ARABINOSE 4-EPIMERASE 1"/>
    <property type="match status" value="1"/>
</dbReference>
<comment type="catalytic activity">
    <reaction evidence="1 10">
        <text>UDP-alpha-D-glucose = UDP-alpha-D-galactose</text>
        <dbReference type="Rhea" id="RHEA:22168"/>
        <dbReference type="ChEBI" id="CHEBI:58885"/>
        <dbReference type="ChEBI" id="CHEBI:66914"/>
        <dbReference type="EC" id="5.1.3.2"/>
    </reaction>
</comment>
<comment type="similarity">
    <text evidence="4 10">Belongs to the NAD(P)-dependent epimerase/dehydratase family.</text>
</comment>
<comment type="subunit">
    <text evidence="10">Homodimer.</text>
</comment>
<evidence type="ECO:0000259" key="11">
    <source>
        <dbReference type="Pfam" id="PF01370"/>
    </source>
</evidence>
<evidence type="ECO:0000256" key="7">
    <source>
        <dbReference type="ARBA" id="ARBA00023027"/>
    </source>
</evidence>
<keyword evidence="7 10" id="KW-0520">NAD</keyword>
<evidence type="ECO:0000256" key="1">
    <source>
        <dbReference type="ARBA" id="ARBA00000083"/>
    </source>
</evidence>
<evidence type="ECO:0000256" key="9">
    <source>
        <dbReference type="ARBA" id="ARBA00023277"/>
    </source>
</evidence>
<evidence type="ECO:0000256" key="10">
    <source>
        <dbReference type="RuleBase" id="RU366046"/>
    </source>
</evidence>
<dbReference type="EMBL" id="CP102845">
    <property type="protein sequence ID" value="UVF18437.1"/>
    <property type="molecule type" value="Genomic_DNA"/>
</dbReference>
<evidence type="ECO:0000256" key="5">
    <source>
        <dbReference type="ARBA" id="ARBA00013189"/>
    </source>
</evidence>
<evidence type="ECO:0000313" key="13">
    <source>
        <dbReference type="Proteomes" id="UP001017257"/>
    </source>
</evidence>
<keyword evidence="9 10" id="KW-0119">Carbohydrate metabolism</keyword>
<evidence type="ECO:0000256" key="2">
    <source>
        <dbReference type="ARBA" id="ARBA00001911"/>
    </source>
</evidence>
<dbReference type="InterPro" id="IPR005886">
    <property type="entry name" value="UDP_G4E"/>
</dbReference>
<evidence type="ECO:0000256" key="8">
    <source>
        <dbReference type="ARBA" id="ARBA00023235"/>
    </source>
</evidence>
<evidence type="ECO:0000313" key="12">
    <source>
        <dbReference type="EMBL" id="UVF18437.1"/>
    </source>
</evidence>
<sequence>MSEPYILVTGGAGFIGSHACKQLAAQGYIPVAYDNLSTGHADAVRWGPLITGDILNTHRLEAVVREFKPVAAMHFAACASVAESVADPAKYYLNNIMGTSTLLRVCEKHGIGNLIFSSSCATYGAPEVLPIRESTAQQPINPYGGSKLVGEMLLADYAALCDLRYVALRYFNACGADLDGDLGERHTPETHLIPRVLMAASGEATSFELFGDDYETPDGTCIRDYIHVCDLVAAHVLALRHLLGGGESLALNVGTGSGLSVREIVDAVSRITGYVVPTVIKPRRPGDPPALYADPSLIQQKLGFRAKYSDIDTIVRTAAPWFSLDLQPPFRVAV</sequence>
<dbReference type="PANTHER" id="PTHR43725">
    <property type="entry name" value="UDP-GLUCOSE 4-EPIMERASE"/>
    <property type="match status" value="1"/>
</dbReference>
<gene>
    <name evidence="12" type="primary">galE</name>
    <name evidence="12" type="ORF">HPT29_018325</name>
</gene>
<dbReference type="SUPFAM" id="SSF51735">
    <property type="entry name" value="NAD(P)-binding Rossmann-fold domains"/>
    <property type="match status" value="1"/>
</dbReference>
<feature type="domain" description="NAD-dependent epimerase/dehydratase" evidence="11">
    <location>
        <begin position="6"/>
        <end position="254"/>
    </location>
</feature>
<dbReference type="Gene3D" id="3.90.25.10">
    <property type="entry name" value="UDP-galactose 4-epimerase, domain 1"/>
    <property type="match status" value="1"/>
</dbReference>
<organism evidence="12 13">
    <name type="scientific">Microvirga terrae</name>
    <dbReference type="NCBI Taxonomy" id="2740529"/>
    <lineage>
        <taxon>Bacteria</taxon>
        <taxon>Pseudomonadati</taxon>
        <taxon>Pseudomonadota</taxon>
        <taxon>Alphaproteobacteria</taxon>
        <taxon>Hyphomicrobiales</taxon>
        <taxon>Methylobacteriaceae</taxon>
        <taxon>Microvirga</taxon>
    </lineage>
</organism>
<evidence type="ECO:0000256" key="6">
    <source>
        <dbReference type="ARBA" id="ARBA00018569"/>
    </source>
</evidence>
<dbReference type="Pfam" id="PF01370">
    <property type="entry name" value="Epimerase"/>
    <property type="match status" value="1"/>
</dbReference>
<dbReference type="CDD" id="cd05247">
    <property type="entry name" value="UDP_G4E_1_SDR_e"/>
    <property type="match status" value="1"/>
</dbReference>
<dbReference type="RefSeq" id="WP_173947929.1">
    <property type="nucleotide sequence ID" value="NZ_CP102845.1"/>
</dbReference>
<accession>A0ABY5RNS5</accession>
<dbReference type="Proteomes" id="UP001017257">
    <property type="component" value="Chromosome"/>
</dbReference>
<comment type="pathway">
    <text evidence="3 10">Carbohydrate metabolism; galactose metabolism.</text>
</comment>
<reference evidence="12" key="1">
    <citation type="submission" date="2022-08" db="EMBL/GenBank/DDBJ databases">
        <title>Microvirga terrae sp. nov., isolated from soil.</title>
        <authorList>
            <person name="Kim K.H."/>
            <person name="Seo Y.L."/>
            <person name="Kim J.M."/>
            <person name="Lee J.K."/>
            <person name="Han D.M."/>
            <person name="Jeon C.O."/>
        </authorList>
    </citation>
    <scope>NUCLEOTIDE SEQUENCE</scope>
    <source>
        <strain evidence="12">R24</strain>
    </source>
</reference>
<dbReference type="GO" id="GO:0003978">
    <property type="term" value="F:UDP-glucose 4-epimerase activity"/>
    <property type="evidence" value="ECO:0007669"/>
    <property type="project" value="UniProtKB-EC"/>
</dbReference>
<dbReference type="NCBIfam" id="TIGR01179">
    <property type="entry name" value="galE"/>
    <property type="match status" value="1"/>
</dbReference>